<evidence type="ECO:0000256" key="2">
    <source>
        <dbReference type="ARBA" id="ARBA00022777"/>
    </source>
</evidence>
<accession>A0A5S4H0F9</accession>
<dbReference type="SMART" id="SM00387">
    <property type="entry name" value="HATPase_c"/>
    <property type="match status" value="1"/>
</dbReference>
<keyword evidence="2" id="KW-0418">Kinase</keyword>
<dbReference type="SUPFAM" id="SSF55874">
    <property type="entry name" value="ATPase domain of HSP90 chaperone/DNA topoisomerase II/histidine kinase"/>
    <property type="match status" value="1"/>
</dbReference>
<dbReference type="GO" id="GO:0046983">
    <property type="term" value="F:protein dimerization activity"/>
    <property type="evidence" value="ECO:0007669"/>
    <property type="project" value="InterPro"/>
</dbReference>
<reference evidence="6 7" key="1">
    <citation type="submission" date="2019-05" db="EMBL/GenBank/DDBJ databases">
        <title>Draft genome sequence of Actinomadura geliboluensis A8036.</title>
        <authorList>
            <person name="Saricaoglu S."/>
            <person name="Isik K."/>
        </authorList>
    </citation>
    <scope>NUCLEOTIDE SEQUENCE [LARGE SCALE GENOMIC DNA]</scope>
    <source>
        <strain evidence="6 7">A8036</strain>
    </source>
</reference>
<dbReference type="SMART" id="SM00065">
    <property type="entry name" value="GAF"/>
    <property type="match status" value="1"/>
</dbReference>
<protein>
    <submittedName>
        <fullName evidence="6">GAF domain-containing protein</fullName>
    </submittedName>
</protein>
<evidence type="ECO:0000256" key="3">
    <source>
        <dbReference type="ARBA" id="ARBA00023012"/>
    </source>
</evidence>
<dbReference type="Pfam" id="PF13185">
    <property type="entry name" value="GAF_2"/>
    <property type="match status" value="1"/>
</dbReference>
<dbReference type="InterPro" id="IPR003594">
    <property type="entry name" value="HATPase_dom"/>
</dbReference>
<keyword evidence="7" id="KW-1185">Reference proteome</keyword>
<dbReference type="OrthoDB" id="144293at2"/>
<dbReference type="RefSeq" id="WP_138637160.1">
    <property type="nucleotide sequence ID" value="NZ_VCKZ01000100.1"/>
</dbReference>
<feature type="domain" description="Histidine kinase/HSP90-like ATPase" evidence="5">
    <location>
        <begin position="418"/>
        <end position="510"/>
    </location>
</feature>
<dbReference type="PANTHER" id="PTHR24421:SF61">
    <property type="entry name" value="OXYGEN SENSOR HISTIDINE KINASE NREB"/>
    <property type="match status" value="1"/>
</dbReference>
<dbReference type="GO" id="GO:0016020">
    <property type="term" value="C:membrane"/>
    <property type="evidence" value="ECO:0007669"/>
    <property type="project" value="InterPro"/>
</dbReference>
<dbReference type="Pfam" id="PF07730">
    <property type="entry name" value="HisKA_3"/>
    <property type="match status" value="1"/>
</dbReference>
<dbReference type="CDD" id="cd16917">
    <property type="entry name" value="HATPase_UhpB-NarQ-NarX-like"/>
    <property type="match status" value="1"/>
</dbReference>
<evidence type="ECO:0000256" key="1">
    <source>
        <dbReference type="ARBA" id="ARBA00022679"/>
    </source>
</evidence>
<dbReference type="Proteomes" id="UP000305238">
    <property type="component" value="Unassembled WGS sequence"/>
</dbReference>
<keyword evidence="3" id="KW-0902">Two-component regulatory system</keyword>
<dbReference type="InterPro" id="IPR029016">
    <property type="entry name" value="GAF-like_dom_sf"/>
</dbReference>
<dbReference type="Gene3D" id="1.20.5.1930">
    <property type="match status" value="1"/>
</dbReference>
<dbReference type="InterPro" id="IPR003018">
    <property type="entry name" value="GAF"/>
</dbReference>
<evidence type="ECO:0000313" key="7">
    <source>
        <dbReference type="Proteomes" id="UP000305238"/>
    </source>
</evidence>
<gene>
    <name evidence="6" type="ORF">ETD96_15835</name>
</gene>
<dbReference type="Gene3D" id="3.30.565.10">
    <property type="entry name" value="Histidine kinase-like ATPase, C-terminal domain"/>
    <property type="match status" value="1"/>
</dbReference>
<dbReference type="SUPFAM" id="SSF55781">
    <property type="entry name" value="GAF domain-like"/>
    <property type="match status" value="2"/>
</dbReference>
<dbReference type="InterPro" id="IPR011712">
    <property type="entry name" value="Sig_transdc_His_kin_sub3_dim/P"/>
</dbReference>
<proteinExistence type="predicted"/>
<dbReference type="PANTHER" id="PTHR24421">
    <property type="entry name" value="NITRATE/NITRITE SENSOR PROTEIN NARX-RELATED"/>
    <property type="match status" value="1"/>
</dbReference>
<comment type="caution">
    <text evidence="6">The sequence shown here is derived from an EMBL/GenBank/DDBJ whole genome shotgun (WGS) entry which is preliminary data.</text>
</comment>
<evidence type="ECO:0000259" key="4">
    <source>
        <dbReference type="SMART" id="SM00065"/>
    </source>
</evidence>
<organism evidence="6 7">
    <name type="scientific">Actinomadura geliboluensis</name>
    <dbReference type="NCBI Taxonomy" id="882440"/>
    <lineage>
        <taxon>Bacteria</taxon>
        <taxon>Bacillati</taxon>
        <taxon>Actinomycetota</taxon>
        <taxon>Actinomycetes</taxon>
        <taxon>Streptosporangiales</taxon>
        <taxon>Thermomonosporaceae</taxon>
        <taxon>Actinomadura</taxon>
    </lineage>
</organism>
<dbReference type="AlphaFoldDB" id="A0A5S4H0F9"/>
<name>A0A5S4H0F9_9ACTN</name>
<dbReference type="EMBL" id="VCKZ01000100">
    <property type="protein sequence ID" value="TMR38656.1"/>
    <property type="molecule type" value="Genomic_DNA"/>
</dbReference>
<dbReference type="InterPro" id="IPR050482">
    <property type="entry name" value="Sensor_HK_TwoCompSys"/>
</dbReference>
<dbReference type="GO" id="GO:0000155">
    <property type="term" value="F:phosphorelay sensor kinase activity"/>
    <property type="evidence" value="ECO:0007669"/>
    <property type="project" value="InterPro"/>
</dbReference>
<keyword evidence="1" id="KW-0808">Transferase</keyword>
<feature type="domain" description="GAF" evidence="4">
    <location>
        <begin position="29"/>
        <end position="185"/>
    </location>
</feature>
<evidence type="ECO:0000259" key="5">
    <source>
        <dbReference type="SMART" id="SM00387"/>
    </source>
</evidence>
<dbReference type="InterPro" id="IPR036890">
    <property type="entry name" value="HATPase_C_sf"/>
</dbReference>
<dbReference type="Gene3D" id="3.30.450.40">
    <property type="match status" value="1"/>
</dbReference>
<evidence type="ECO:0000313" key="6">
    <source>
        <dbReference type="EMBL" id="TMR38656.1"/>
    </source>
</evidence>
<sequence>MTQSDHPVMTRPQVAALSRVTMALNSALELEQVLDISVRSSIELTGLGSGVIYFADERTEQLVGKGDRGFAHGLSPGIDVHELHTSRTLAGRAFRSSDPVTFNAQDPETGYASLAPAERRAVMREGIKSAVAVQLSSTRRTYGCLVLCSKDPFHTVSPEHIALTQVIAGQVAVAIERAQLYEDTKQRAAESEALYLFGQKLAARNAVEESLQEIVDRVRRQFGARACRVGVRQEDGSHLWIGPHMAAASTAAGSVVETCLERAGLELGTLVVDRRAHVVSPQFFASLADLLALALYNRRLAEANQRLGILAERTRLAREIHDGLVQRFYALDLGLASAVLALERSDGGSRARQLIADAREQAQAGVREGRQAIVELRREPPTGGLFPAVRLIADDFANRTGVECPVTVRGEEPALSSAARMSLLRCVGELVLNVEKHAGARTAGIEVSVEGRRLELSVSDDGVGIGRAAAATGHYGLTGVAERMEELGGEMRVVRRTGGTRIQLIVPDLRRQLTSGT</sequence>
<dbReference type="Pfam" id="PF02518">
    <property type="entry name" value="HATPase_c"/>
    <property type="match status" value="1"/>
</dbReference>